<keyword evidence="3" id="KW-1185">Reference proteome</keyword>
<dbReference type="Pfam" id="PF09917">
    <property type="entry name" value="DUF2147"/>
    <property type="match status" value="1"/>
</dbReference>
<evidence type="ECO:0000313" key="3">
    <source>
        <dbReference type="Proteomes" id="UP000516134"/>
    </source>
</evidence>
<dbReference type="Proteomes" id="UP000516134">
    <property type="component" value="Chromosome"/>
</dbReference>
<dbReference type="PANTHER" id="PTHR36919:SF2">
    <property type="entry name" value="BLL6627 PROTEIN"/>
    <property type="match status" value="1"/>
</dbReference>
<name>A0ABX6T484_9SPHN</name>
<feature type="domain" description="DUF2147" evidence="1">
    <location>
        <begin position="20"/>
        <end position="123"/>
    </location>
</feature>
<dbReference type="PANTHER" id="PTHR36919">
    <property type="entry name" value="BLR1215 PROTEIN"/>
    <property type="match status" value="1"/>
</dbReference>
<gene>
    <name evidence="2" type="ORF">H9L15_05520</name>
</gene>
<dbReference type="InterPro" id="IPR019223">
    <property type="entry name" value="DUF2147"/>
</dbReference>
<dbReference type="RefSeq" id="WP_187715460.1">
    <property type="nucleotide sequence ID" value="NZ_BAABJC010000001.1"/>
</dbReference>
<proteinExistence type="predicted"/>
<accession>A0ABX6T484</accession>
<organism evidence="2 3">
    <name type="scientific">Sphingomonas daechungensis</name>
    <dbReference type="NCBI Taxonomy" id="1176646"/>
    <lineage>
        <taxon>Bacteria</taxon>
        <taxon>Pseudomonadati</taxon>
        <taxon>Pseudomonadota</taxon>
        <taxon>Alphaproteobacteria</taxon>
        <taxon>Sphingomonadales</taxon>
        <taxon>Sphingomonadaceae</taxon>
        <taxon>Sphingomonas</taxon>
    </lineage>
</organism>
<protein>
    <submittedName>
        <fullName evidence="2">DUF2147 domain-containing protein</fullName>
    </submittedName>
</protein>
<sequence length="130" mass="14033">MIALMTLAVSASAPAESIEGLWLHPERSVIIHLSPCGNALCGTVTWANENAKKAARRGIDPLVGARLLTDLRPRSNGQWRGKLFVPDLNVRVNGKITPINPNKLRVSGCLIGGMICGSQVWTRTDQPVAR</sequence>
<reference evidence="2 3" key="1">
    <citation type="submission" date="2020-08" db="EMBL/GenBank/DDBJ databases">
        <title>Genome sequence of Sphingomonas daechungensis KACC 18115T.</title>
        <authorList>
            <person name="Hyun D.-W."/>
            <person name="Bae J.-W."/>
        </authorList>
    </citation>
    <scope>NUCLEOTIDE SEQUENCE [LARGE SCALE GENOMIC DNA]</scope>
    <source>
        <strain evidence="2 3">KACC 18115</strain>
    </source>
</reference>
<evidence type="ECO:0000259" key="1">
    <source>
        <dbReference type="Pfam" id="PF09917"/>
    </source>
</evidence>
<evidence type="ECO:0000313" key="2">
    <source>
        <dbReference type="EMBL" id="QNP44038.1"/>
    </source>
</evidence>
<dbReference type="Gene3D" id="2.40.128.520">
    <property type="match status" value="1"/>
</dbReference>
<dbReference type="EMBL" id="CP060780">
    <property type="protein sequence ID" value="QNP44038.1"/>
    <property type="molecule type" value="Genomic_DNA"/>
</dbReference>